<dbReference type="RefSeq" id="WP_162344721.1">
    <property type="nucleotide sequence ID" value="NZ_JAAEAA010000002.1"/>
</dbReference>
<protein>
    <recommendedName>
        <fullName evidence="4">YD repeat-containing protein</fullName>
    </recommendedName>
</protein>
<reference evidence="2 3" key="1">
    <citation type="submission" date="2020-01" db="EMBL/GenBank/DDBJ databases">
        <authorList>
            <person name="Kim M.K."/>
        </authorList>
    </citation>
    <scope>NUCLEOTIDE SEQUENCE [LARGE SCALE GENOMIC DNA]</scope>
    <source>
        <strain evidence="2 3">BT213</strain>
    </source>
</reference>
<name>A0A6B2GXH0_9BACT</name>
<organism evidence="2 3">
    <name type="scientific">Pontibacter fetidus</name>
    <dbReference type="NCBI Taxonomy" id="2700082"/>
    <lineage>
        <taxon>Bacteria</taxon>
        <taxon>Pseudomonadati</taxon>
        <taxon>Bacteroidota</taxon>
        <taxon>Cytophagia</taxon>
        <taxon>Cytophagales</taxon>
        <taxon>Hymenobacteraceae</taxon>
        <taxon>Pontibacter</taxon>
    </lineage>
</organism>
<dbReference type="AlphaFoldDB" id="A0A6B2GXH0"/>
<keyword evidence="3" id="KW-1185">Reference proteome</keyword>
<evidence type="ECO:0000313" key="2">
    <source>
        <dbReference type="EMBL" id="NDK54671.1"/>
    </source>
</evidence>
<evidence type="ECO:0000313" key="3">
    <source>
        <dbReference type="Proteomes" id="UP000478546"/>
    </source>
</evidence>
<proteinExistence type="predicted"/>
<evidence type="ECO:0008006" key="4">
    <source>
        <dbReference type="Google" id="ProtNLM"/>
    </source>
</evidence>
<sequence length="261" mass="29347">MKLNITSKLLSLFAVAALTFTACGDKDDDAQPNANLTPCKITAVSDDEGSSTAFSYNTAGYITSITQVEIDGEEEYEYTTNYTYDSSNKLVKEEFTENGEVYGYITYEYSNGMVSKSKEYYDGELSYTATFTYDGSKRLSKITEVTSDEEEYSMTFAYNSAGNVTQTEVKYMGQVFMRTKYENYDSKLTPYAAAKGPLNLYEGTGNNNPGKVTTTYLWGEEPEVYTSTYTYVYSDKNLPTKITETDDDGTQYITNFTYQCN</sequence>
<dbReference type="EMBL" id="JAAEAA010000002">
    <property type="protein sequence ID" value="NDK54671.1"/>
    <property type="molecule type" value="Genomic_DNA"/>
</dbReference>
<dbReference type="PROSITE" id="PS51257">
    <property type="entry name" value="PROKAR_LIPOPROTEIN"/>
    <property type="match status" value="1"/>
</dbReference>
<feature type="signal peptide" evidence="1">
    <location>
        <begin position="1"/>
        <end position="16"/>
    </location>
</feature>
<feature type="chain" id="PRO_5025575176" description="YD repeat-containing protein" evidence="1">
    <location>
        <begin position="17"/>
        <end position="261"/>
    </location>
</feature>
<accession>A0A6B2GXH0</accession>
<comment type="caution">
    <text evidence="2">The sequence shown here is derived from an EMBL/GenBank/DDBJ whole genome shotgun (WGS) entry which is preliminary data.</text>
</comment>
<evidence type="ECO:0000256" key="1">
    <source>
        <dbReference type="SAM" id="SignalP"/>
    </source>
</evidence>
<dbReference type="Proteomes" id="UP000478546">
    <property type="component" value="Unassembled WGS sequence"/>
</dbReference>
<dbReference type="NCBIfam" id="TIGR01643">
    <property type="entry name" value="YD_repeat_2x"/>
    <property type="match status" value="1"/>
</dbReference>
<dbReference type="InterPro" id="IPR006530">
    <property type="entry name" value="YD"/>
</dbReference>
<dbReference type="Gene3D" id="2.180.10.10">
    <property type="entry name" value="RHS repeat-associated core"/>
    <property type="match status" value="1"/>
</dbReference>
<gene>
    <name evidence="2" type="ORF">GWO68_01965</name>
</gene>
<keyword evidence="1" id="KW-0732">Signal</keyword>